<keyword evidence="8" id="KW-1185">Reference proteome</keyword>
<protein>
    <submittedName>
        <fullName evidence="7">Teneurin-m</fullName>
    </submittedName>
</protein>
<organism evidence="7 8">
    <name type="scientific">Caerostris darwini</name>
    <dbReference type="NCBI Taxonomy" id="1538125"/>
    <lineage>
        <taxon>Eukaryota</taxon>
        <taxon>Metazoa</taxon>
        <taxon>Ecdysozoa</taxon>
        <taxon>Arthropoda</taxon>
        <taxon>Chelicerata</taxon>
        <taxon>Arachnida</taxon>
        <taxon>Araneae</taxon>
        <taxon>Araneomorphae</taxon>
        <taxon>Entelegynae</taxon>
        <taxon>Araneoidea</taxon>
        <taxon>Araneidae</taxon>
        <taxon>Caerostris</taxon>
    </lineage>
</organism>
<evidence type="ECO:0000256" key="3">
    <source>
        <dbReference type="ARBA" id="ARBA00023157"/>
    </source>
</evidence>
<dbReference type="Pfam" id="PF25021">
    <property type="entry name" value="TEN_NHL"/>
    <property type="match status" value="1"/>
</dbReference>
<dbReference type="InterPro" id="IPR056820">
    <property type="entry name" value="TEN_TTR-like"/>
</dbReference>
<evidence type="ECO:0000313" key="8">
    <source>
        <dbReference type="Proteomes" id="UP001054837"/>
    </source>
</evidence>
<dbReference type="InterPro" id="IPR011042">
    <property type="entry name" value="6-blade_b-propeller_TolB-like"/>
</dbReference>
<feature type="domain" description="Teneurin 1-4-like FN-plug" evidence="4">
    <location>
        <begin position="143"/>
        <end position="224"/>
    </location>
</feature>
<evidence type="ECO:0000313" key="7">
    <source>
        <dbReference type="EMBL" id="GIX98395.1"/>
    </source>
</evidence>
<dbReference type="SUPFAM" id="SSF101898">
    <property type="entry name" value="NHL repeat"/>
    <property type="match status" value="1"/>
</dbReference>
<dbReference type="PANTHER" id="PTHR11219">
    <property type="entry name" value="TENEURIN AND N-ACETYLGLUCOSAMINE-1-PHOSPHODIESTER ALPHA-N-ACETYLGLUCOSAMINIDASE"/>
    <property type="match status" value="1"/>
</dbReference>
<dbReference type="Pfam" id="PF24329">
    <property type="entry name" value="FN-plug_TEN1-4"/>
    <property type="match status" value="1"/>
</dbReference>
<comment type="caution">
    <text evidence="7">The sequence shown here is derived from an EMBL/GenBank/DDBJ whole genome shotgun (WGS) entry which is preliminary data.</text>
</comment>
<reference evidence="7 8" key="1">
    <citation type="submission" date="2021-06" db="EMBL/GenBank/DDBJ databases">
        <title>Caerostris darwini draft genome.</title>
        <authorList>
            <person name="Kono N."/>
            <person name="Arakawa K."/>
        </authorList>
    </citation>
    <scope>NUCLEOTIDE SEQUENCE [LARGE SCALE GENOMIC DNA]</scope>
</reference>
<dbReference type="PANTHER" id="PTHR11219:SF69">
    <property type="entry name" value="TENEURIN-A"/>
    <property type="match status" value="1"/>
</dbReference>
<evidence type="ECO:0000259" key="4">
    <source>
        <dbReference type="Pfam" id="PF24329"/>
    </source>
</evidence>
<name>A0AAV4PN51_9ARAC</name>
<feature type="domain" description="Teneurin TTR-like" evidence="5">
    <location>
        <begin position="18"/>
        <end position="60"/>
    </location>
</feature>
<dbReference type="EMBL" id="BPLQ01003153">
    <property type="protein sequence ID" value="GIX98395.1"/>
    <property type="molecule type" value="Genomic_DNA"/>
</dbReference>
<keyword evidence="2" id="KW-0677">Repeat</keyword>
<keyword evidence="1" id="KW-0245">EGF-like domain</keyword>
<dbReference type="AlphaFoldDB" id="A0AAV4PN51"/>
<evidence type="ECO:0000259" key="5">
    <source>
        <dbReference type="Pfam" id="PF25020"/>
    </source>
</evidence>
<dbReference type="InterPro" id="IPR056822">
    <property type="entry name" value="TEN_NHL"/>
</dbReference>
<gene>
    <name evidence="7" type="primary">Ten-m</name>
    <name evidence="7" type="ORF">CDAR_519331</name>
</gene>
<dbReference type="Proteomes" id="UP001054837">
    <property type="component" value="Unassembled WGS sequence"/>
</dbReference>
<keyword evidence="3" id="KW-1015">Disulfide bond</keyword>
<dbReference type="InterPro" id="IPR051216">
    <property type="entry name" value="Teneurin"/>
</dbReference>
<evidence type="ECO:0000256" key="2">
    <source>
        <dbReference type="ARBA" id="ARBA00022737"/>
    </source>
</evidence>
<feature type="domain" description="Teneurin NHL" evidence="6">
    <location>
        <begin position="266"/>
        <end position="412"/>
    </location>
</feature>
<proteinExistence type="predicted"/>
<dbReference type="Pfam" id="PF25020">
    <property type="entry name" value="TTR_TEN1-4"/>
    <property type="match status" value="1"/>
</dbReference>
<sequence>MALNGEKRYKYADPTFVKFDILVNGGSAVTLQFQRNPFHPIKRTVLVPWNDIVVMTPVVMSALMDADSSSTPSSTEACLVHDYDHMKPIVYQTWRPVSEGGCTENSAIIAETQVLQESLSIPGSDLHLVYHSSHAHGYLSTIHLQLTPTNVTSALRLVHLHIIIEGIFFVKVFEADPEIKFTYPWNKRNVYKQKVYGLTTARVFVGYEYNSCQSILWTSHSMTLKGYDMDTSELGGWNLDIHHRYNFHEGVLQKGDGTTIYFKQQPRVISTLMGTGHQRPLLCPECNGMAKEARLLAPVALTSGPDGSVYVGDFNLIRRITPNGQVYTVFRMRTTDMSTHYHITLSPTDGHLYISDPERHQILRINSLDKVEDPESNYDVVVGSGDRCLPRDRDNCGDGKPALEARLAYPKGA</sequence>
<evidence type="ECO:0000256" key="1">
    <source>
        <dbReference type="ARBA" id="ARBA00022536"/>
    </source>
</evidence>
<accession>A0AAV4PN51</accession>
<dbReference type="InterPro" id="IPR057627">
    <property type="entry name" value="FN-plug_TEN1-4"/>
</dbReference>
<evidence type="ECO:0000259" key="6">
    <source>
        <dbReference type="Pfam" id="PF25021"/>
    </source>
</evidence>
<dbReference type="GO" id="GO:0008045">
    <property type="term" value="P:motor neuron axon guidance"/>
    <property type="evidence" value="ECO:0007669"/>
    <property type="project" value="TreeGrafter"/>
</dbReference>
<dbReference type="Gene3D" id="2.120.10.30">
    <property type="entry name" value="TolB, C-terminal domain"/>
    <property type="match status" value="1"/>
</dbReference>